<evidence type="ECO:0000313" key="1">
    <source>
        <dbReference type="EMBL" id="PUZ37606.1"/>
    </source>
</evidence>
<keyword evidence="2" id="KW-1185">Reference proteome</keyword>
<organism evidence="1 2">
    <name type="scientific">Panicum hallii var. hallii</name>
    <dbReference type="NCBI Taxonomy" id="1504633"/>
    <lineage>
        <taxon>Eukaryota</taxon>
        <taxon>Viridiplantae</taxon>
        <taxon>Streptophyta</taxon>
        <taxon>Embryophyta</taxon>
        <taxon>Tracheophyta</taxon>
        <taxon>Spermatophyta</taxon>
        <taxon>Magnoliopsida</taxon>
        <taxon>Liliopsida</taxon>
        <taxon>Poales</taxon>
        <taxon>Poaceae</taxon>
        <taxon>PACMAD clade</taxon>
        <taxon>Panicoideae</taxon>
        <taxon>Panicodae</taxon>
        <taxon>Paniceae</taxon>
        <taxon>Panicinae</taxon>
        <taxon>Panicum</taxon>
        <taxon>Panicum sect. Panicum</taxon>
    </lineage>
</organism>
<evidence type="ECO:0000313" key="2">
    <source>
        <dbReference type="Proteomes" id="UP000244336"/>
    </source>
</evidence>
<name>A0A2T7C2P3_9POAL</name>
<proteinExistence type="predicted"/>
<sequence>MDRREIAYAMNRFSLERLHMLDHPLAHIYIPYIRHCWLGLLPLLDFKLITHTCLSLAIY</sequence>
<protein>
    <submittedName>
        <fullName evidence="1">Uncharacterized protein</fullName>
    </submittedName>
</protein>
<dbReference type="Proteomes" id="UP000244336">
    <property type="component" value="Chromosome 9"/>
</dbReference>
<dbReference type="AlphaFoldDB" id="A0A2T7C2P3"/>
<accession>A0A2T7C2P3</accession>
<dbReference type="EMBL" id="CM009757">
    <property type="protein sequence ID" value="PUZ37606.1"/>
    <property type="molecule type" value="Genomic_DNA"/>
</dbReference>
<gene>
    <name evidence="1" type="ORF">GQ55_9G132700</name>
</gene>
<reference evidence="1 2" key="1">
    <citation type="submission" date="2018-04" db="EMBL/GenBank/DDBJ databases">
        <title>WGS assembly of Panicum hallii var. hallii HAL2.</title>
        <authorList>
            <person name="Lovell J."/>
            <person name="Jenkins J."/>
            <person name="Lowry D."/>
            <person name="Mamidi S."/>
            <person name="Sreedasyam A."/>
            <person name="Weng X."/>
            <person name="Barry K."/>
            <person name="Bonette J."/>
            <person name="Campitelli B."/>
            <person name="Daum C."/>
            <person name="Gordon S."/>
            <person name="Gould B."/>
            <person name="Lipzen A."/>
            <person name="MacQueen A."/>
            <person name="Palacio-Mejia J."/>
            <person name="Plott C."/>
            <person name="Shakirov E."/>
            <person name="Shu S."/>
            <person name="Yoshinaga Y."/>
            <person name="Zane M."/>
            <person name="Rokhsar D."/>
            <person name="Grimwood J."/>
            <person name="Schmutz J."/>
            <person name="Juenger T."/>
        </authorList>
    </citation>
    <scope>NUCLEOTIDE SEQUENCE [LARGE SCALE GENOMIC DNA]</scope>
    <source>
        <strain evidence="2">cv. HAL2</strain>
    </source>
</reference>
<dbReference type="Gramene" id="PUZ37606">
    <property type="protein sequence ID" value="PUZ37606"/>
    <property type="gene ID" value="GQ55_9G132700"/>
</dbReference>